<name>A0A6C0JMN6_9ZZZZ</name>
<accession>A0A6C0JMN6</accession>
<dbReference type="EMBL" id="MN740405">
    <property type="protein sequence ID" value="QHU04934.1"/>
    <property type="molecule type" value="Genomic_DNA"/>
</dbReference>
<protein>
    <submittedName>
        <fullName evidence="2">Uncharacterized protein</fullName>
    </submittedName>
</protein>
<dbReference type="Pfam" id="PF11463">
    <property type="entry name" value="R-HINP1I"/>
    <property type="match status" value="1"/>
</dbReference>
<organism evidence="2">
    <name type="scientific">viral metagenome</name>
    <dbReference type="NCBI Taxonomy" id="1070528"/>
    <lineage>
        <taxon>unclassified sequences</taxon>
        <taxon>metagenomes</taxon>
        <taxon>organismal metagenomes</taxon>
    </lineage>
</organism>
<feature type="compositionally biased region" description="Low complexity" evidence="1">
    <location>
        <begin position="1"/>
        <end position="14"/>
    </location>
</feature>
<dbReference type="AlphaFoldDB" id="A0A6C0JMN6"/>
<feature type="region of interest" description="Disordered" evidence="1">
    <location>
        <begin position="1"/>
        <end position="20"/>
    </location>
</feature>
<dbReference type="InterPro" id="IPR021107">
    <property type="entry name" value="Restrct_endonuc_II_HinP1I"/>
</dbReference>
<evidence type="ECO:0000256" key="1">
    <source>
        <dbReference type="SAM" id="MobiDB-lite"/>
    </source>
</evidence>
<reference evidence="2" key="1">
    <citation type="journal article" date="2020" name="Nature">
        <title>Giant virus diversity and host interactions through global metagenomics.</title>
        <authorList>
            <person name="Schulz F."/>
            <person name="Roux S."/>
            <person name="Paez-Espino D."/>
            <person name="Jungbluth S."/>
            <person name="Walsh D.A."/>
            <person name="Denef V.J."/>
            <person name="McMahon K.D."/>
            <person name="Konstantinidis K.T."/>
            <person name="Eloe-Fadrosh E.A."/>
            <person name="Kyrpides N.C."/>
            <person name="Woyke T."/>
        </authorList>
    </citation>
    <scope>NUCLEOTIDE SEQUENCE</scope>
    <source>
        <strain evidence="2">GVMAG-M-3300027708-5</strain>
    </source>
</reference>
<evidence type="ECO:0000313" key="2">
    <source>
        <dbReference type="EMBL" id="QHU04934.1"/>
    </source>
</evidence>
<sequence>MSLQESSCKSSGSSTAKNGLQEEQNIVDMLNGSLSMRHDIATLLQGAIDTHNVSNATLEKNGKIKSDFHVCGVGSSHKKTKEKQFQQVARHNVSLVIEDIPALAQIGDILKAMCEKDADGQLKKLSTQNYSQAELDNLTTLLETNKRAIFERFLQGKDVAKPELLSVSVFDATNTRKQLFFVKMIDAIEFFMSGKVSIRPKGTVIDFGNGFTFQRKGGDGGKPSANQCQFKIVPTFLRAIKDKVVVDF</sequence>
<proteinExistence type="predicted"/>